<accession>A0ABS5KF23</accession>
<name>A0ABS5KF23_9BACT</name>
<evidence type="ECO:0000313" key="1">
    <source>
        <dbReference type="EMBL" id="MBS2213658.1"/>
    </source>
</evidence>
<reference evidence="1 2" key="1">
    <citation type="journal article" date="2014" name="Int. J. Syst. Evol. Microbiol.">
        <title>Carboxylicivirga gen. nov. in the family Marinilabiliaceae with two novel species, Carboxylicivirga mesophila sp. nov. and Carboxylicivirga taeanensis sp. nov., and reclassification of Cytophaga fermentans as Saccharicrinis fermentans gen. nov., comb. nov.</title>
        <authorList>
            <person name="Yang S.H."/>
            <person name="Seo H.S."/>
            <person name="Woo J.H."/>
            <person name="Oh H.M."/>
            <person name="Jang H."/>
            <person name="Lee J.H."/>
            <person name="Kim S.J."/>
            <person name="Kwon K.K."/>
        </authorList>
    </citation>
    <scope>NUCLEOTIDE SEQUENCE [LARGE SCALE GENOMIC DNA]</scope>
    <source>
        <strain evidence="1 2">JCM 18290</strain>
    </source>
</reference>
<dbReference type="RefSeq" id="WP_212231156.1">
    <property type="nucleotide sequence ID" value="NZ_JAGUCN010000031.1"/>
</dbReference>
<organism evidence="1 2">
    <name type="scientific">Carboxylicivirga mesophila</name>
    <dbReference type="NCBI Taxonomy" id="1166478"/>
    <lineage>
        <taxon>Bacteria</taxon>
        <taxon>Pseudomonadati</taxon>
        <taxon>Bacteroidota</taxon>
        <taxon>Bacteroidia</taxon>
        <taxon>Marinilabiliales</taxon>
        <taxon>Marinilabiliaceae</taxon>
        <taxon>Carboxylicivirga</taxon>
    </lineage>
</organism>
<keyword evidence="2" id="KW-1185">Reference proteome</keyword>
<proteinExistence type="predicted"/>
<gene>
    <name evidence="1" type="ORF">KEM09_19775</name>
</gene>
<dbReference type="EMBL" id="JAGUCN010000031">
    <property type="protein sequence ID" value="MBS2213658.1"/>
    <property type="molecule type" value="Genomic_DNA"/>
</dbReference>
<comment type="caution">
    <text evidence="1">The sequence shown here is derived from an EMBL/GenBank/DDBJ whole genome shotgun (WGS) entry which is preliminary data.</text>
</comment>
<evidence type="ECO:0000313" key="2">
    <source>
        <dbReference type="Proteomes" id="UP000721861"/>
    </source>
</evidence>
<protein>
    <submittedName>
        <fullName evidence="1">Uncharacterized protein</fullName>
    </submittedName>
</protein>
<sequence length="233" mass="26472">MKYISLLLWGLIISFSLSAQLPKRTINLSGSINDKYAILMTLTIQGEKVIGFYYYDKYKSKILLEGEIKDNKVVLNESPGYESEFEIGFMGDLDDKSFSGIWTNKPQNKTMKFNTLIYADNTISQNIKASEIEGRYESNINSEKYLGSVELEHIADNTFAFSISNGTESGCAGYLKGLIELTDFKEGNYAVENCEEIQFVFSNQMLNLTEKNCDYHGMNCPFEGSYKKETHNK</sequence>
<dbReference type="Proteomes" id="UP000721861">
    <property type="component" value="Unassembled WGS sequence"/>
</dbReference>